<dbReference type="InterPro" id="IPR026170">
    <property type="entry name" value="FAM173A/B"/>
</dbReference>
<reference evidence="6 7" key="1">
    <citation type="journal article" date="2016" name="Nat. Commun.">
        <title>Thousands of microbial genomes shed light on interconnected biogeochemical processes in an aquifer system.</title>
        <authorList>
            <person name="Anantharaman K."/>
            <person name="Brown C.T."/>
            <person name="Hug L.A."/>
            <person name="Sharon I."/>
            <person name="Castelle C.J."/>
            <person name="Probst A.J."/>
            <person name="Thomas B.C."/>
            <person name="Singh A."/>
            <person name="Wilkins M.J."/>
            <person name="Karaoz U."/>
            <person name="Brodie E.L."/>
            <person name="Williams K.H."/>
            <person name="Hubbard S.S."/>
            <person name="Banfield J.F."/>
        </authorList>
    </citation>
    <scope>NUCLEOTIDE SEQUENCE [LARGE SCALE GENOMIC DNA]</scope>
</reference>
<keyword evidence="4" id="KW-0472">Membrane</keyword>
<feature type="transmembrane region" description="Helical" evidence="4">
    <location>
        <begin position="5"/>
        <end position="22"/>
    </location>
</feature>
<dbReference type="GO" id="GO:0016279">
    <property type="term" value="F:protein-lysine N-methyltransferase activity"/>
    <property type="evidence" value="ECO:0007669"/>
    <property type="project" value="InterPro"/>
</dbReference>
<organism evidence="6 7">
    <name type="scientific">Candidatus Gottesmanbacteria bacterium RIFCSPHIGHO2_02_FULL_39_14</name>
    <dbReference type="NCBI Taxonomy" id="1798383"/>
    <lineage>
        <taxon>Bacteria</taxon>
        <taxon>Candidatus Gottesmaniibacteriota</taxon>
    </lineage>
</organism>
<evidence type="ECO:0000256" key="4">
    <source>
        <dbReference type="SAM" id="Phobius"/>
    </source>
</evidence>
<dbReference type="InterPro" id="IPR041698">
    <property type="entry name" value="Methyltransf_25"/>
</dbReference>
<gene>
    <name evidence="6" type="ORF">A3D78_01380</name>
</gene>
<sequence>MVLILIYLLILFIFLSVVYFFLQGPIFAPSSETAISTMLKLAKIKPGVRIADLGSGDGRVVRAFAKKGVEIHGYEINPLLVLISKHKIKEEGLGNNAFVHWRSFWKIDLSQFNIIIVFGIDYIMNRLKRKLLKELKPGSTVIANIFPFPDWKYINKKDGIYLYQIDENK</sequence>
<dbReference type="Proteomes" id="UP000176253">
    <property type="component" value="Unassembled WGS sequence"/>
</dbReference>
<dbReference type="SUPFAM" id="SSF53335">
    <property type="entry name" value="S-adenosyl-L-methionine-dependent methyltransferases"/>
    <property type="match status" value="1"/>
</dbReference>
<evidence type="ECO:0000256" key="2">
    <source>
        <dbReference type="ARBA" id="ARBA00022679"/>
    </source>
</evidence>
<dbReference type="PANTHER" id="PTHR13610">
    <property type="entry name" value="METHYLTRANSFERASE DOMAIN-CONTAINING PROTEIN"/>
    <property type="match status" value="1"/>
</dbReference>
<dbReference type="GO" id="GO:0032259">
    <property type="term" value="P:methylation"/>
    <property type="evidence" value="ECO:0007669"/>
    <property type="project" value="UniProtKB-KW"/>
</dbReference>
<name>A0A1F5ZVE5_9BACT</name>
<keyword evidence="1" id="KW-0489">Methyltransferase</keyword>
<dbReference type="EMBL" id="MFJM01000061">
    <property type="protein sequence ID" value="OGG16037.1"/>
    <property type="molecule type" value="Genomic_DNA"/>
</dbReference>
<protein>
    <recommendedName>
        <fullName evidence="5">Methyltransferase domain-containing protein</fullName>
    </recommendedName>
</protein>
<dbReference type="Pfam" id="PF13649">
    <property type="entry name" value="Methyltransf_25"/>
    <property type="match status" value="1"/>
</dbReference>
<dbReference type="AlphaFoldDB" id="A0A1F5ZVE5"/>
<dbReference type="Gene3D" id="3.40.50.150">
    <property type="entry name" value="Vaccinia Virus protein VP39"/>
    <property type="match status" value="1"/>
</dbReference>
<dbReference type="CDD" id="cd02440">
    <property type="entry name" value="AdoMet_MTases"/>
    <property type="match status" value="1"/>
</dbReference>
<evidence type="ECO:0000313" key="7">
    <source>
        <dbReference type="Proteomes" id="UP000176253"/>
    </source>
</evidence>
<keyword evidence="2" id="KW-0808">Transferase</keyword>
<accession>A0A1F5ZVE5</accession>
<evidence type="ECO:0000256" key="1">
    <source>
        <dbReference type="ARBA" id="ARBA00022603"/>
    </source>
</evidence>
<evidence type="ECO:0000313" key="6">
    <source>
        <dbReference type="EMBL" id="OGG16037.1"/>
    </source>
</evidence>
<keyword evidence="3" id="KW-0949">S-adenosyl-L-methionine</keyword>
<feature type="domain" description="Methyltransferase" evidence="5">
    <location>
        <begin position="50"/>
        <end position="135"/>
    </location>
</feature>
<comment type="caution">
    <text evidence="6">The sequence shown here is derived from an EMBL/GenBank/DDBJ whole genome shotgun (WGS) entry which is preliminary data.</text>
</comment>
<evidence type="ECO:0000256" key="3">
    <source>
        <dbReference type="ARBA" id="ARBA00022691"/>
    </source>
</evidence>
<keyword evidence="4" id="KW-1133">Transmembrane helix</keyword>
<dbReference type="PANTHER" id="PTHR13610:SF9">
    <property type="entry name" value="FI06469P"/>
    <property type="match status" value="1"/>
</dbReference>
<dbReference type="InterPro" id="IPR029063">
    <property type="entry name" value="SAM-dependent_MTases_sf"/>
</dbReference>
<keyword evidence="4" id="KW-0812">Transmembrane</keyword>
<evidence type="ECO:0000259" key="5">
    <source>
        <dbReference type="Pfam" id="PF13649"/>
    </source>
</evidence>
<proteinExistence type="predicted"/>